<reference evidence="2 3" key="1">
    <citation type="submission" date="2017-06" db="EMBL/GenBank/DDBJ databases">
        <title>Complete Genome Sequence of Streptomyces hawaiiensis NRRL 15010 and insights into acyldepsipeptides biosynthesis.</title>
        <authorList>
            <person name="Mariita R.M."/>
            <person name="Sello J.K."/>
        </authorList>
    </citation>
    <scope>NUCLEOTIDE SEQUENCE [LARGE SCALE GENOMIC DNA]</scope>
    <source>
        <strain evidence="2 3">ATCC 12236</strain>
    </source>
</reference>
<dbReference type="InterPro" id="IPR036271">
    <property type="entry name" value="Tet_transcr_reg_TetR-rel_C_sf"/>
</dbReference>
<dbReference type="KEGG" id="shaw:CEB94_00720"/>
<evidence type="ECO:0000313" key="2">
    <source>
        <dbReference type="EMBL" id="QCD53604.1"/>
    </source>
</evidence>
<dbReference type="SUPFAM" id="SSF48498">
    <property type="entry name" value="Tetracyclin repressor-like, C-terminal domain"/>
    <property type="match status" value="1"/>
</dbReference>
<protein>
    <recommendedName>
        <fullName evidence="1">Transcriptional regulator SbtR-like C-terminal domain-containing protein</fullName>
    </recommendedName>
</protein>
<proteinExistence type="predicted"/>
<dbReference type="AlphaFoldDB" id="A0A6G5R6U9"/>
<dbReference type="Pfam" id="PF21597">
    <property type="entry name" value="TetR_C_43"/>
    <property type="match status" value="1"/>
</dbReference>
<feature type="domain" description="Transcriptional regulator SbtR-like C-terminal" evidence="1">
    <location>
        <begin position="13"/>
        <end position="94"/>
    </location>
</feature>
<name>A0A6G5R6U9_9ACTN</name>
<dbReference type="Proteomes" id="UP000495940">
    <property type="component" value="Chromosome"/>
</dbReference>
<gene>
    <name evidence="2" type="ORF">CEB94_00720</name>
</gene>
<accession>A0A6G5R6U9</accession>
<keyword evidence="3" id="KW-1185">Reference proteome</keyword>
<sequence>MAANERIGALCPMLAKNFDQDHPDLFVARERLMELVGQMMQRAREAGQLRPDVESGDLMVAVSQLTRPLPGTECEGIDRFVHRHLQMFLDGLRAPARSVLPGSAVTVEDIRRA</sequence>
<evidence type="ECO:0000259" key="1">
    <source>
        <dbReference type="Pfam" id="PF21597"/>
    </source>
</evidence>
<dbReference type="Gene3D" id="1.10.357.10">
    <property type="entry name" value="Tetracycline Repressor, domain 2"/>
    <property type="match status" value="1"/>
</dbReference>
<organism evidence="2 3">
    <name type="scientific">Streptomyces hawaiiensis</name>
    <dbReference type="NCBI Taxonomy" id="67305"/>
    <lineage>
        <taxon>Bacteria</taxon>
        <taxon>Bacillati</taxon>
        <taxon>Actinomycetota</taxon>
        <taxon>Actinomycetes</taxon>
        <taxon>Kitasatosporales</taxon>
        <taxon>Streptomycetaceae</taxon>
        <taxon>Streptomyces</taxon>
    </lineage>
</organism>
<dbReference type="EMBL" id="CP021978">
    <property type="protein sequence ID" value="QCD53604.1"/>
    <property type="molecule type" value="Genomic_DNA"/>
</dbReference>
<evidence type="ECO:0000313" key="3">
    <source>
        <dbReference type="Proteomes" id="UP000495940"/>
    </source>
</evidence>
<dbReference type="InterPro" id="IPR049445">
    <property type="entry name" value="TetR_SbtR-like_C"/>
</dbReference>